<evidence type="ECO:0000256" key="5">
    <source>
        <dbReference type="ARBA" id="ARBA00022832"/>
    </source>
</evidence>
<keyword evidence="5" id="KW-0276">Fatty acid metabolism</keyword>
<evidence type="ECO:0000259" key="7">
    <source>
        <dbReference type="PROSITE" id="PS50075"/>
    </source>
</evidence>
<keyword evidence="9" id="KW-1185">Reference proteome</keyword>
<reference evidence="8 9" key="1">
    <citation type="journal article" date="2020" name="ISME J.">
        <title>Comparative genomics reveals insights into cyanobacterial evolution and habitat adaptation.</title>
        <authorList>
            <person name="Chen M.Y."/>
            <person name="Teng W.K."/>
            <person name="Zhao L."/>
            <person name="Hu C.X."/>
            <person name="Zhou Y.K."/>
            <person name="Han B.P."/>
            <person name="Song L.R."/>
            <person name="Shu W.S."/>
        </authorList>
    </citation>
    <scope>NUCLEOTIDE SEQUENCE [LARGE SCALE GENOMIC DNA]</scope>
    <source>
        <strain evidence="8 9">FACHB-838</strain>
    </source>
</reference>
<dbReference type="Gene3D" id="3.30.300.30">
    <property type="match status" value="1"/>
</dbReference>
<dbReference type="PANTHER" id="PTHR22754">
    <property type="entry name" value="DISCO-INTERACTING PROTEIN 2 DIP2 -RELATED"/>
    <property type="match status" value="1"/>
</dbReference>
<dbReference type="InterPro" id="IPR025110">
    <property type="entry name" value="AMP-bd_C"/>
</dbReference>
<evidence type="ECO:0000313" key="8">
    <source>
        <dbReference type="EMBL" id="MBD2534126.1"/>
    </source>
</evidence>
<dbReference type="InterPro" id="IPR040097">
    <property type="entry name" value="FAAL/FAAC"/>
</dbReference>
<comment type="similarity">
    <text evidence="1">Belongs to the ATP-dependent AMP-binding enzyme family.</text>
</comment>
<dbReference type="CDD" id="cd05931">
    <property type="entry name" value="FAAL"/>
    <property type="match status" value="1"/>
</dbReference>
<dbReference type="InterPro" id="IPR000873">
    <property type="entry name" value="AMP-dep_synth/lig_dom"/>
</dbReference>
<keyword evidence="2" id="KW-0596">Phosphopantetheine</keyword>
<protein>
    <submittedName>
        <fullName evidence="8">AMP-binding protein</fullName>
    </submittedName>
</protein>
<dbReference type="Gene3D" id="1.10.1200.10">
    <property type="entry name" value="ACP-like"/>
    <property type="match status" value="1"/>
</dbReference>
<dbReference type="Pfam" id="PF00550">
    <property type="entry name" value="PP-binding"/>
    <property type="match status" value="1"/>
</dbReference>
<accession>A0ABR8DXP9</accession>
<dbReference type="Gene3D" id="3.40.50.12780">
    <property type="entry name" value="N-terminal domain of ligase-like"/>
    <property type="match status" value="1"/>
</dbReference>
<dbReference type="InterPro" id="IPR020845">
    <property type="entry name" value="AMP-binding_CS"/>
</dbReference>
<keyword evidence="4" id="KW-0436">Ligase</keyword>
<gene>
    <name evidence="8" type="ORF">H6G97_33170</name>
</gene>
<name>A0ABR8DXP9_9NOSO</name>
<dbReference type="PROSITE" id="PS00455">
    <property type="entry name" value="AMP_BINDING"/>
    <property type="match status" value="1"/>
</dbReference>
<dbReference type="Pfam" id="PF00501">
    <property type="entry name" value="AMP-binding"/>
    <property type="match status" value="1"/>
</dbReference>
<evidence type="ECO:0000313" key="9">
    <source>
        <dbReference type="Proteomes" id="UP000623440"/>
    </source>
</evidence>
<dbReference type="InterPro" id="IPR042099">
    <property type="entry name" value="ANL_N_sf"/>
</dbReference>
<evidence type="ECO:0000256" key="6">
    <source>
        <dbReference type="ARBA" id="ARBA00023098"/>
    </source>
</evidence>
<organism evidence="8 9">
    <name type="scientific">Nostoc flagelliforme FACHB-838</name>
    <dbReference type="NCBI Taxonomy" id="2692904"/>
    <lineage>
        <taxon>Bacteria</taxon>
        <taxon>Bacillati</taxon>
        <taxon>Cyanobacteriota</taxon>
        <taxon>Cyanophyceae</taxon>
        <taxon>Nostocales</taxon>
        <taxon>Nostocaceae</taxon>
        <taxon>Nostoc</taxon>
    </lineage>
</organism>
<dbReference type="InterPro" id="IPR020806">
    <property type="entry name" value="PKS_PP-bd"/>
</dbReference>
<dbReference type="PROSITE" id="PS50075">
    <property type="entry name" value="CARRIER"/>
    <property type="match status" value="1"/>
</dbReference>
<dbReference type="Pfam" id="PF23024">
    <property type="entry name" value="AMP-dom_DIP2-like"/>
    <property type="match status" value="1"/>
</dbReference>
<dbReference type="EMBL" id="JACJSI010000136">
    <property type="protein sequence ID" value="MBD2534126.1"/>
    <property type="molecule type" value="Genomic_DNA"/>
</dbReference>
<dbReference type="InterPro" id="IPR045851">
    <property type="entry name" value="AMP-bd_C_sf"/>
</dbReference>
<evidence type="ECO:0000256" key="3">
    <source>
        <dbReference type="ARBA" id="ARBA00022553"/>
    </source>
</evidence>
<proteinExistence type="inferred from homology"/>
<feature type="domain" description="Carrier" evidence="7">
    <location>
        <begin position="624"/>
        <end position="703"/>
    </location>
</feature>
<dbReference type="SUPFAM" id="SSF56801">
    <property type="entry name" value="Acetyl-CoA synthetase-like"/>
    <property type="match status" value="1"/>
</dbReference>
<keyword evidence="3" id="KW-0597">Phosphoprotein</keyword>
<evidence type="ECO:0000256" key="2">
    <source>
        <dbReference type="ARBA" id="ARBA00022450"/>
    </source>
</evidence>
<keyword evidence="6" id="KW-0443">Lipid metabolism</keyword>
<sequence>MNKSNFELPINCYTFVDLLRCRALQQNEQEGYIFLRGGEIDELHLTYKQLDFQARTIAAQLQNIGASGERALLLYPSGLEFITAFFGCLYAGVIAVPAYPLRRNQKVSRLQAIITDCQAKFLLTTTSELVNLENRLQEKLKLPELCLLATDGLNIDLASNWQQPTSLDSSSLAFLQYTSGSTGMPKGVMVSHSNLLHNSEYIKSAFELTQDSISVTWLPSFHDMGLIDGLLQPLYTGFLGIFMPPASFVQQPMRWLQAISHYRATHSGGPNFGYELCVTKITPEQRESLDLSSWCSAYSGAEPVRRETLDKFAATFKACGFQANFFYPCYGMAEATLMISGGGVTDEPVYYTVEAEALEKKRLVQVSNDTTRVRHLVGCGHAWLDTKIVIADPQSLTSCDTDRVGEIWVSGLSVTQGYWNRLDLTKQTFNAYLADTGNGPFLRTGDLGFFRNGQLFITGRLKDVIIIRGCNHYPQDIELTVEQSHSALQFGCGAAFAIDVEGQERLVIVQEVRRSYLRLLNVNEVIEAIRKAVSEQHELQVYTVLLLKTGSIPKTSSGKIQRYACKAEFLAGSLDVVGHWNANNFSIEASQSNSNLSLESFTDHVFDKISSNEQTNFLENISTPNAQSIQHWIINWLSKTLKINAQFIEPSKSFAEYGVDSQMAVELAQNLKNWLKSPQEIEPTIAWSFPSIESLSDHLANELTSNILVASSLALEVTRTDVKQSVKKLGVFSLEQKIATEVEQLSEVQVQASIAQELAAIENLLEGIHKKNLKK</sequence>
<dbReference type="PANTHER" id="PTHR22754:SF32">
    <property type="entry name" value="DISCO-INTERACTING PROTEIN 2"/>
    <property type="match status" value="1"/>
</dbReference>
<dbReference type="InterPro" id="IPR009081">
    <property type="entry name" value="PP-bd_ACP"/>
</dbReference>
<dbReference type="InterPro" id="IPR036736">
    <property type="entry name" value="ACP-like_sf"/>
</dbReference>
<evidence type="ECO:0000256" key="4">
    <source>
        <dbReference type="ARBA" id="ARBA00022598"/>
    </source>
</evidence>
<dbReference type="SUPFAM" id="SSF47336">
    <property type="entry name" value="ACP-like"/>
    <property type="match status" value="1"/>
</dbReference>
<evidence type="ECO:0000256" key="1">
    <source>
        <dbReference type="ARBA" id="ARBA00006432"/>
    </source>
</evidence>
<dbReference type="Proteomes" id="UP000623440">
    <property type="component" value="Unassembled WGS sequence"/>
</dbReference>
<dbReference type="SMART" id="SM00823">
    <property type="entry name" value="PKS_PP"/>
    <property type="match status" value="1"/>
</dbReference>
<comment type="caution">
    <text evidence="8">The sequence shown here is derived from an EMBL/GenBank/DDBJ whole genome shotgun (WGS) entry which is preliminary data.</text>
</comment>